<evidence type="ECO:0000256" key="2">
    <source>
        <dbReference type="ARBA" id="ARBA00023315"/>
    </source>
</evidence>
<evidence type="ECO:0000256" key="1">
    <source>
        <dbReference type="ARBA" id="ARBA00022679"/>
    </source>
</evidence>
<dbReference type="InterPro" id="IPR000182">
    <property type="entry name" value="GNAT_dom"/>
</dbReference>
<dbReference type="PROSITE" id="PS51186">
    <property type="entry name" value="GNAT"/>
    <property type="match status" value="1"/>
</dbReference>
<dbReference type="Proteomes" id="UP000184406">
    <property type="component" value="Unassembled WGS sequence"/>
</dbReference>
<dbReference type="SUPFAM" id="SSF55729">
    <property type="entry name" value="Acyl-CoA N-acyltransferases (Nat)"/>
    <property type="match status" value="1"/>
</dbReference>
<evidence type="ECO:0000313" key="4">
    <source>
        <dbReference type="EMBL" id="SHF27710.1"/>
    </source>
</evidence>
<evidence type="ECO:0000313" key="5">
    <source>
        <dbReference type="Proteomes" id="UP000184406"/>
    </source>
</evidence>
<dbReference type="EMBL" id="FQUX01000003">
    <property type="protein sequence ID" value="SHF27710.1"/>
    <property type="molecule type" value="Genomic_DNA"/>
</dbReference>
<keyword evidence="1 4" id="KW-0808">Transferase</keyword>
<dbReference type="InterPro" id="IPR016181">
    <property type="entry name" value="Acyl_CoA_acyltransferase"/>
</dbReference>
<reference evidence="5" key="1">
    <citation type="submission" date="2016-11" db="EMBL/GenBank/DDBJ databases">
        <authorList>
            <person name="Varghese N."/>
            <person name="Submissions S."/>
        </authorList>
    </citation>
    <scope>NUCLEOTIDE SEQUENCE [LARGE SCALE GENOMIC DNA]</scope>
    <source>
        <strain evidence="5">DSM 17539</strain>
    </source>
</reference>
<keyword evidence="5" id="KW-1185">Reference proteome</keyword>
<dbReference type="Pfam" id="PF00583">
    <property type="entry name" value="Acetyltransf_1"/>
    <property type="match status" value="1"/>
</dbReference>
<protein>
    <submittedName>
        <fullName evidence="4">Acetyltransferase (GNAT) family protein</fullName>
    </submittedName>
</protein>
<dbReference type="OrthoDB" id="1096234at2"/>
<feature type="domain" description="N-acetyltransferase" evidence="3">
    <location>
        <begin position="103"/>
        <end position="238"/>
    </location>
</feature>
<keyword evidence="2" id="KW-0012">Acyltransferase</keyword>
<dbReference type="Gene3D" id="3.40.630.30">
    <property type="match status" value="1"/>
</dbReference>
<proteinExistence type="predicted"/>
<gene>
    <name evidence="4" type="ORF">SAMN03080594_103179</name>
</gene>
<name>A0A1M5ABN5_9FLAO</name>
<dbReference type="CDD" id="cd04301">
    <property type="entry name" value="NAT_SF"/>
    <property type="match status" value="1"/>
</dbReference>
<accession>A0A1M5ABN5</accession>
<dbReference type="AlphaFoldDB" id="A0A1M5ABN5"/>
<dbReference type="RefSeq" id="WP_072861801.1">
    <property type="nucleotide sequence ID" value="NZ_FQUX01000003.1"/>
</dbReference>
<dbReference type="PANTHER" id="PTHR43420:SF12">
    <property type="entry name" value="N-ACETYLTRANSFERASE DOMAIN-CONTAINING PROTEIN"/>
    <property type="match status" value="1"/>
</dbReference>
<organism evidence="4 5">
    <name type="scientific">Arenibacter palladensis</name>
    <dbReference type="NCBI Taxonomy" id="237373"/>
    <lineage>
        <taxon>Bacteria</taxon>
        <taxon>Pseudomonadati</taxon>
        <taxon>Bacteroidota</taxon>
        <taxon>Flavobacteriia</taxon>
        <taxon>Flavobacteriales</taxon>
        <taxon>Flavobacteriaceae</taxon>
        <taxon>Arenibacter</taxon>
    </lineage>
</organism>
<evidence type="ECO:0000259" key="3">
    <source>
        <dbReference type="PROSITE" id="PS51186"/>
    </source>
</evidence>
<dbReference type="PANTHER" id="PTHR43420">
    <property type="entry name" value="ACETYLTRANSFERASE"/>
    <property type="match status" value="1"/>
</dbReference>
<dbReference type="InterPro" id="IPR050680">
    <property type="entry name" value="YpeA/RimI_acetyltransf"/>
</dbReference>
<dbReference type="GO" id="GO:0016747">
    <property type="term" value="F:acyltransferase activity, transferring groups other than amino-acyl groups"/>
    <property type="evidence" value="ECO:0007669"/>
    <property type="project" value="InterPro"/>
</dbReference>
<sequence>MDLITANINNLTSLWSLAGSKDGQLLDDENFAISTVSESEWPNKLWFHRPPTQELLEEILNRCERDGITIPIWQNIAPEGLLKSHGFSIKNELTGMSLQLKGIQNRPYRLSFQKVSDTNSATLWSKLFHKAFGYFISPKTVELTMDRVDYLIGNHGPQSIGTAVIYMDTPKVAGIHSIGVVPKHRRKGYAADLLNYVLDLAKHQGAIYATLQASSMAKELYLKTGFQEDFLIQNFVKH</sequence>